<reference evidence="1 4" key="2">
    <citation type="submission" date="2019-04" db="EMBL/GenBank/DDBJ databases">
        <title>Draft genome sequences of Streptomyces avermitilis NBRC 14893.</title>
        <authorList>
            <person name="Komaki H."/>
            <person name="Tamura T."/>
            <person name="Hosoyama A."/>
        </authorList>
    </citation>
    <scope>NUCLEOTIDE SEQUENCE [LARGE SCALE GENOMIC DNA]</scope>
    <source>
        <strain evidence="1 4">NBRC 14893</strain>
    </source>
</reference>
<dbReference type="AlphaFoldDB" id="A0A4D4MVB3"/>
<dbReference type="Proteomes" id="UP000302139">
    <property type="component" value="Unassembled WGS sequence"/>
</dbReference>
<dbReference type="EMBL" id="BJHY01000001">
    <property type="protein sequence ID" value="GDY76121.1"/>
    <property type="molecule type" value="Genomic_DNA"/>
</dbReference>
<name>A0A4D4MVB3_STRAX</name>
<dbReference type="EMBL" id="BJHX01000001">
    <property type="protein sequence ID" value="GDY63736.1"/>
    <property type="molecule type" value="Genomic_DNA"/>
</dbReference>
<evidence type="ECO:0000313" key="3">
    <source>
        <dbReference type="Proteomes" id="UP000299211"/>
    </source>
</evidence>
<accession>A0A4D4MVB3</accession>
<reference evidence="2 3" key="1">
    <citation type="submission" date="2019-04" db="EMBL/GenBank/DDBJ databases">
        <title>Draft genome sequences of Streptomyces avermitilis ATCC 31267.</title>
        <authorList>
            <person name="Komaki H."/>
            <person name="Tamura T."/>
            <person name="Hosoyama A."/>
        </authorList>
    </citation>
    <scope>NUCLEOTIDE SEQUENCE [LARGE SCALE GENOMIC DNA]</scope>
    <source>
        <strain evidence="2 3">ATCC 31267</strain>
    </source>
</reference>
<evidence type="ECO:0000313" key="2">
    <source>
        <dbReference type="EMBL" id="GDY76121.1"/>
    </source>
</evidence>
<evidence type="ECO:0000313" key="1">
    <source>
        <dbReference type="EMBL" id="GDY63736.1"/>
    </source>
</evidence>
<gene>
    <name evidence="1" type="ORF">SAV14893_031290</name>
    <name evidence="2" type="ORF">SAV31267_056060</name>
</gene>
<proteinExistence type="predicted"/>
<sequence>MPRGRCPGSSVVRPYVDGEIRSHQSRADHLLLMSVRTAVRELYQESRELIDTYTREFRRLAKRGTGVT</sequence>
<dbReference type="Proteomes" id="UP000299211">
    <property type="component" value="Unassembled WGS sequence"/>
</dbReference>
<organism evidence="2 3">
    <name type="scientific">Streptomyces avermitilis</name>
    <dbReference type="NCBI Taxonomy" id="33903"/>
    <lineage>
        <taxon>Bacteria</taxon>
        <taxon>Bacillati</taxon>
        <taxon>Actinomycetota</taxon>
        <taxon>Actinomycetes</taxon>
        <taxon>Kitasatosporales</taxon>
        <taxon>Streptomycetaceae</taxon>
        <taxon>Streptomyces</taxon>
    </lineage>
</organism>
<evidence type="ECO:0000313" key="4">
    <source>
        <dbReference type="Proteomes" id="UP000302139"/>
    </source>
</evidence>
<comment type="caution">
    <text evidence="2">The sequence shown here is derived from an EMBL/GenBank/DDBJ whole genome shotgun (WGS) entry which is preliminary data.</text>
</comment>
<protein>
    <submittedName>
        <fullName evidence="2">Uncharacterized protein</fullName>
    </submittedName>
</protein>